<evidence type="ECO:0000313" key="11">
    <source>
        <dbReference type="EMBL" id="ODV65359.1"/>
    </source>
</evidence>
<dbReference type="InterPro" id="IPR005829">
    <property type="entry name" value="Sugar_transporter_CS"/>
</dbReference>
<evidence type="ECO:0000259" key="10">
    <source>
        <dbReference type="PROSITE" id="PS50850"/>
    </source>
</evidence>
<feature type="transmembrane region" description="Helical" evidence="9">
    <location>
        <begin position="198"/>
        <end position="224"/>
    </location>
</feature>
<dbReference type="GO" id="GO:0016020">
    <property type="term" value="C:membrane"/>
    <property type="evidence" value="ECO:0007669"/>
    <property type="project" value="UniProtKB-SubCell"/>
</dbReference>
<evidence type="ECO:0000256" key="4">
    <source>
        <dbReference type="ARBA" id="ARBA00022692"/>
    </source>
</evidence>
<keyword evidence="5 9" id="KW-1133">Transmembrane helix</keyword>
<sequence>MALGSFFGAILSAFVSEPLGRRASLLFSAFFWIIGSIIQASVQNRTQLCLGRVISGFGVGFGSSVAPIYGSELAARKIRGLIGGLFQFSVTLGILVMFYVGYGLGKIPGYSSFRLAWGLQIVPGFLLLLGCLFIPESPRWLAKHGHWEDCELIVAQIQAKGNREDPDVMIEISEIKEQILLDEKSKTFSYLDLLSKKYFLRTVTSAFAQIWQQLTGMNVMMYYIRYIFEMAGYEGDANLVASSIQYVLFAVGTAFILPFIDRFGRRPLLMFGAAAMMGLQFAVGGILAVYSKPIEGLEGDETVTIKIPPENKSAAKGLIACCYLFVVSFSFSWGTVIWGYCSEVNGSNEARAKMVSVSTASNWLFNFALALFVPPSFSNISWKTYFIFGAFCGAMGIHVYLAFPETKGKRLEELGQIWDEKVPAWKSASYVPYVPTVGSEVESEPEKEKAEVDHVENSNEY</sequence>
<feature type="transmembrane region" description="Helical" evidence="9">
    <location>
        <begin position="81"/>
        <end position="102"/>
    </location>
</feature>
<comment type="subcellular location">
    <subcellularLocation>
        <location evidence="1">Membrane</location>
        <topology evidence="1">Multi-pass membrane protein</topology>
    </subcellularLocation>
</comment>
<evidence type="ECO:0000256" key="7">
    <source>
        <dbReference type="RuleBase" id="RU003346"/>
    </source>
</evidence>
<dbReference type="NCBIfam" id="TIGR00879">
    <property type="entry name" value="SP"/>
    <property type="match status" value="1"/>
</dbReference>
<dbReference type="PANTHER" id="PTHR48022">
    <property type="entry name" value="PLASTIDIC GLUCOSE TRANSPORTER 4"/>
    <property type="match status" value="1"/>
</dbReference>
<gene>
    <name evidence="11" type="ORF">HYPBUDRAFT_153710</name>
</gene>
<dbReference type="EMBL" id="KV454544">
    <property type="protein sequence ID" value="ODV65359.1"/>
    <property type="molecule type" value="Genomic_DNA"/>
</dbReference>
<dbReference type="FunFam" id="1.20.1250.20:FF:000026">
    <property type="entry name" value="MFS quinate transporter QutD"/>
    <property type="match status" value="1"/>
</dbReference>
<feature type="transmembrane region" description="Helical" evidence="9">
    <location>
        <begin position="352"/>
        <end position="373"/>
    </location>
</feature>
<protein>
    <submittedName>
        <fullName evidence="11">General substrate transporter</fullName>
    </submittedName>
</protein>
<dbReference type="STRING" id="984485.A0A1E4RDL2"/>
<name>A0A1E4RDL2_9ASCO</name>
<keyword evidence="6 9" id="KW-0472">Membrane</keyword>
<proteinExistence type="inferred from homology"/>
<dbReference type="PROSITE" id="PS50850">
    <property type="entry name" value="MFS"/>
    <property type="match status" value="1"/>
</dbReference>
<evidence type="ECO:0000256" key="3">
    <source>
        <dbReference type="ARBA" id="ARBA00022448"/>
    </source>
</evidence>
<dbReference type="InterPro" id="IPR050360">
    <property type="entry name" value="MFS_Sugar_Transporters"/>
</dbReference>
<feature type="transmembrane region" description="Helical" evidence="9">
    <location>
        <begin position="317"/>
        <end position="340"/>
    </location>
</feature>
<dbReference type="PRINTS" id="PR00171">
    <property type="entry name" value="SUGRTRNSPORT"/>
</dbReference>
<organism evidence="11 12">
    <name type="scientific">Hyphopichia burtonii NRRL Y-1933</name>
    <dbReference type="NCBI Taxonomy" id="984485"/>
    <lineage>
        <taxon>Eukaryota</taxon>
        <taxon>Fungi</taxon>
        <taxon>Dikarya</taxon>
        <taxon>Ascomycota</taxon>
        <taxon>Saccharomycotina</taxon>
        <taxon>Pichiomycetes</taxon>
        <taxon>Debaryomycetaceae</taxon>
        <taxon>Hyphopichia</taxon>
    </lineage>
</organism>
<dbReference type="Proteomes" id="UP000095085">
    <property type="component" value="Unassembled WGS sequence"/>
</dbReference>
<dbReference type="InterPro" id="IPR036259">
    <property type="entry name" value="MFS_trans_sf"/>
</dbReference>
<evidence type="ECO:0000256" key="6">
    <source>
        <dbReference type="ARBA" id="ARBA00023136"/>
    </source>
</evidence>
<comment type="similarity">
    <text evidence="2 7">Belongs to the major facilitator superfamily. Sugar transporter (TC 2.A.1.1) family.</text>
</comment>
<feature type="compositionally biased region" description="Basic and acidic residues" evidence="8">
    <location>
        <begin position="444"/>
        <end position="461"/>
    </location>
</feature>
<feature type="domain" description="Major facilitator superfamily (MFS) profile" evidence="10">
    <location>
        <begin position="1"/>
        <end position="407"/>
    </location>
</feature>
<keyword evidence="4 9" id="KW-0812">Transmembrane</keyword>
<feature type="region of interest" description="Disordered" evidence="8">
    <location>
        <begin position="441"/>
        <end position="461"/>
    </location>
</feature>
<dbReference type="PROSITE" id="PS00216">
    <property type="entry name" value="SUGAR_TRANSPORT_1"/>
    <property type="match status" value="2"/>
</dbReference>
<keyword evidence="12" id="KW-1185">Reference proteome</keyword>
<evidence type="ECO:0000256" key="1">
    <source>
        <dbReference type="ARBA" id="ARBA00004141"/>
    </source>
</evidence>
<evidence type="ECO:0000256" key="5">
    <source>
        <dbReference type="ARBA" id="ARBA00022989"/>
    </source>
</evidence>
<evidence type="ECO:0000256" key="9">
    <source>
        <dbReference type="SAM" id="Phobius"/>
    </source>
</evidence>
<dbReference type="InterPro" id="IPR005828">
    <property type="entry name" value="MFS_sugar_transport-like"/>
</dbReference>
<dbReference type="GO" id="GO:0005351">
    <property type="term" value="F:carbohydrate:proton symporter activity"/>
    <property type="evidence" value="ECO:0007669"/>
    <property type="project" value="TreeGrafter"/>
</dbReference>
<evidence type="ECO:0000256" key="8">
    <source>
        <dbReference type="SAM" id="MobiDB-lite"/>
    </source>
</evidence>
<dbReference type="Pfam" id="PF00083">
    <property type="entry name" value="Sugar_tr"/>
    <property type="match status" value="1"/>
</dbReference>
<feature type="transmembrane region" description="Helical" evidence="9">
    <location>
        <begin position="25"/>
        <end position="42"/>
    </location>
</feature>
<dbReference type="OrthoDB" id="4142200at2759"/>
<accession>A0A1E4RDL2</accession>
<dbReference type="InterPro" id="IPR003663">
    <property type="entry name" value="Sugar/inositol_transpt"/>
</dbReference>
<dbReference type="RefSeq" id="XP_020074426.1">
    <property type="nucleotide sequence ID" value="XM_020221688.1"/>
</dbReference>
<dbReference type="SUPFAM" id="SSF103473">
    <property type="entry name" value="MFS general substrate transporter"/>
    <property type="match status" value="1"/>
</dbReference>
<dbReference type="GeneID" id="30996237"/>
<evidence type="ECO:0000256" key="2">
    <source>
        <dbReference type="ARBA" id="ARBA00010992"/>
    </source>
</evidence>
<feature type="transmembrane region" description="Helical" evidence="9">
    <location>
        <begin position="268"/>
        <end position="290"/>
    </location>
</feature>
<feature type="transmembrane region" description="Helical" evidence="9">
    <location>
        <begin position="385"/>
        <end position="403"/>
    </location>
</feature>
<dbReference type="InterPro" id="IPR020846">
    <property type="entry name" value="MFS_dom"/>
</dbReference>
<dbReference type="PROSITE" id="PS00217">
    <property type="entry name" value="SUGAR_TRANSPORT_2"/>
    <property type="match status" value="1"/>
</dbReference>
<evidence type="ECO:0000313" key="12">
    <source>
        <dbReference type="Proteomes" id="UP000095085"/>
    </source>
</evidence>
<dbReference type="Gene3D" id="1.20.1250.20">
    <property type="entry name" value="MFS general substrate transporter like domains"/>
    <property type="match status" value="1"/>
</dbReference>
<dbReference type="PANTHER" id="PTHR48022:SF7">
    <property type="entry name" value="MAJOR FACILITATOR SUPERFAMILY (MFS) PROFILE DOMAIN-CONTAINING PROTEIN-RELATED"/>
    <property type="match status" value="1"/>
</dbReference>
<feature type="transmembrane region" description="Helical" evidence="9">
    <location>
        <begin position="114"/>
        <end position="134"/>
    </location>
</feature>
<reference evidence="12" key="1">
    <citation type="submission" date="2016-05" db="EMBL/GenBank/DDBJ databases">
        <title>Comparative genomics of biotechnologically important yeasts.</title>
        <authorList>
            <consortium name="DOE Joint Genome Institute"/>
            <person name="Riley R."/>
            <person name="Haridas S."/>
            <person name="Wolfe K.H."/>
            <person name="Lopes M.R."/>
            <person name="Hittinger C.T."/>
            <person name="Goker M."/>
            <person name="Salamov A."/>
            <person name="Wisecaver J."/>
            <person name="Long T.M."/>
            <person name="Aerts A.L."/>
            <person name="Barry K."/>
            <person name="Choi C."/>
            <person name="Clum A."/>
            <person name="Coughlan A.Y."/>
            <person name="Deshpande S."/>
            <person name="Douglass A.P."/>
            <person name="Hanson S.J."/>
            <person name="Klenk H.-P."/>
            <person name="Labutti K."/>
            <person name="Lapidus A."/>
            <person name="Lindquist E."/>
            <person name="Lipzen A."/>
            <person name="Meier-Kolthoff J.P."/>
            <person name="Ohm R.A."/>
            <person name="Otillar R.P."/>
            <person name="Pangilinan J."/>
            <person name="Peng Y."/>
            <person name="Rokas A."/>
            <person name="Rosa C.A."/>
            <person name="Scheuner C."/>
            <person name="Sibirny A.A."/>
            <person name="Slot J.C."/>
            <person name="Stielow J.B."/>
            <person name="Sun H."/>
            <person name="Kurtzman C.P."/>
            <person name="Blackwell M."/>
            <person name="Grigoriev I.V."/>
            <person name="Jeffries T.W."/>
        </authorList>
    </citation>
    <scope>NUCLEOTIDE SEQUENCE [LARGE SCALE GENOMIC DNA]</scope>
    <source>
        <strain evidence="12">NRRL Y-1933</strain>
    </source>
</reference>
<dbReference type="AlphaFoldDB" id="A0A1E4RDL2"/>
<feature type="transmembrane region" description="Helical" evidence="9">
    <location>
        <begin position="244"/>
        <end position="261"/>
    </location>
</feature>
<keyword evidence="3 7" id="KW-0813">Transport</keyword>